<evidence type="ECO:0000256" key="6">
    <source>
        <dbReference type="ARBA" id="ARBA00009155"/>
    </source>
</evidence>
<dbReference type="InterPro" id="IPR048565">
    <property type="entry name" value="S1_RRP4"/>
</dbReference>
<feature type="transmembrane region" description="Helical" evidence="25">
    <location>
        <begin position="731"/>
        <end position="755"/>
    </location>
</feature>
<dbReference type="InterPro" id="IPR036612">
    <property type="entry name" value="KH_dom_type_1_sf"/>
</dbReference>
<dbReference type="Gene3D" id="3.40.630.10">
    <property type="entry name" value="Zn peptidases"/>
    <property type="match status" value="1"/>
</dbReference>
<dbReference type="Pfam" id="PF15985">
    <property type="entry name" value="KH_6"/>
    <property type="match status" value="1"/>
</dbReference>
<evidence type="ECO:0000256" key="3">
    <source>
        <dbReference type="ARBA" id="ARBA00004123"/>
    </source>
</evidence>
<evidence type="ECO:0000313" key="28">
    <source>
        <dbReference type="Proteomes" id="UP000008021"/>
    </source>
</evidence>
<reference evidence="27" key="1">
    <citation type="submission" date="2015-04" db="UniProtKB">
        <authorList>
            <consortium name="EnsemblPlants"/>
        </authorList>
    </citation>
    <scope>IDENTIFICATION</scope>
</reference>
<evidence type="ECO:0000256" key="7">
    <source>
        <dbReference type="ARBA" id="ARBA00010918"/>
    </source>
</evidence>
<proteinExistence type="inferred from homology"/>
<evidence type="ECO:0000256" key="4">
    <source>
        <dbReference type="ARBA" id="ARBA00004128"/>
    </source>
</evidence>
<comment type="function">
    <text evidence="2">May be involved in vacuolar sorting and osmoregulation.</text>
</comment>
<dbReference type="GO" id="GO:0005634">
    <property type="term" value="C:nucleus"/>
    <property type="evidence" value="ECO:0007669"/>
    <property type="project" value="UniProtKB-SubCell"/>
</dbReference>
<evidence type="ECO:0000256" key="24">
    <source>
        <dbReference type="ARBA" id="ARBA00031512"/>
    </source>
</evidence>
<dbReference type="Gene3D" id="2.40.50.100">
    <property type="match status" value="1"/>
</dbReference>
<evidence type="ECO:0000256" key="1">
    <source>
        <dbReference type="ARBA" id="ARBA00001947"/>
    </source>
</evidence>
<dbReference type="GO" id="GO:0006508">
    <property type="term" value="P:proteolysis"/>
    <property type="evidence" value="ECO:0007669"/>
    <property type="project" value="UniProtKB-KW"/>
</dbReference>
<dbReference type="PANTHER" id="PTHR12147:SF58">
    <property type="entry name" value="VACUOLAR MEMBRANE PROTEASE"/>
    <property type="match status" value="1"/>
</dbReference>
<evidence type="ECO:0000256" key="21">
    <source>
        <dbReference type="ARBA" id="ARBA00023136"/>
    </source>
</evidence>
<dbReference type="GO" id="GO:0008235">
    <property type="term" value="F:metalloexopeptidase activity"/>
    <property type="evidence" value="ECO:0007669"/>
    <property type="project" value="InterPro"/>
</dbReference>
<evidence type="ECO:0000256" key="19">
    <source>
        <dbReference type="ARBA" id="ARBA00022989"/>
    </source>
</evidence>
<dbReference type="InterPro" id="IPR048024">
    <property type="entry name" value="Fxna-like_M28_dom"/>
</dbReference>
<dbReference type="InterPro" id="IPR045175">
    <property type="entry name" value="M28_fam"/>
</dbReference>
<dbReference type="SMART" id="SM00316">
    <property type="entry name" value="S1"/>
    <property type="match status" value="1"/>
</dbReference>
<dbReference type="GO" id="GO:0003723">
    <property type="term" value="F:RNA binding"/>
    <property type="evidence" value="ECO:0007669"/>
    <property type="project" value="UniProtKB-KW"/>
</dbReference>
<keyword evidence="19 25" id="KW-1133">Transmembrane helix</keyword>
<dbReference type="AlphaFoldDB" id="A0A0E0DG72"/>
<dbReference type="CDD" id="cd22525">
    <property type="entry name" value="KH-I_Rrp4_eukar"/>
    <property type="match status" value="1"/>
</dbReference>
<evidence type="ECO:0000256" key="22">
    <source>
        <dbReference type="ARBA" id="ARBA00023180"/>
    </source>
</evidence>
<keyword evidence="16" id="KW-0862">Zinc</keyword>
<evidence type="ECO:0000256" key="2">
    <source>
        <dbReference type="ARBA" id="ARBA00003273"/>
    </source>
</evidence>
<keyword evidence="22" id="KW-0325">Glycoprotein</keyword>
<dbReference type="SUPFAM" id="SSF53187">
    <property type="entry name" value="Zn-dependent exopeptidases"/>
    <property type="match status" value="1"/>
</dbReference>
<dbReference type="SUPFAM" id="SSF50249">
    <property type="entry name" value="Nucleic acid-binding proteins"/>
    <property type="match status" value="1"/>
</dbReference>
<dbReference type="Gramene" id="OMERI04G15780.1">
    <property type="protein sequence ID" value="OMERI04G15780.1"/>
    <property type="gene ID" value="OMERI04G15780"/>
</dbReference>
<keyword evidence="23" id="KW-0539">Nucleus</keyword>
<dbReference type="PANTHER" id="PTHR12147">
    <property type="entry name" value="METALLOPEPTIDASE M28 FAMILY MEMBER"/>
    <property type="match status" value="1"/>
</dbReference>
<keyword evidence="9" id="KW-0698">rRNA processing</keyword>
<dbReference type="InterPro" id="IPR003029">
    <property type="entry name" value="S1_domain"/>
</dbReference>
<dbReference type="InterPro" id="IPR004088">
    <property type="entry name" value="KH_dom_type_1"/>
</dbReference>
<dbReference type="FunFam" id="2.40.50.140:FF:000038">
    <property type="entry name" value="Exosome complex component RRP4"/>
    <property type="match status" value="1"/>
</dbReference>
<dbReference type="InterPro" id="IPR007484">
    <property type="entry name" value="Peptidase_M28"/>
</dbReference>
<dbReference type="FunFam" id="3.40.630.10:FF:000008">
    <property type="entry name" value="Endoplasmic reticulum metallopeptidase 1"/>
    <property type="match status" value="1"/>
</dbReference>
<evidence type="ECO:0000256" key="8">
    <source>
        <dbReference type="ARBA" id="ARBA00017435"/>
    </source>
</evidence>
<keyword evidence="13" id="KW-0479">Metal-binding</keyword>
<dbReference type="SUPFAM" id="SSF110324">
    <property type="entry name" value="Ribosomal L27 protein-like"/>
    <property type="match status" value="1"/>
</dbReference>
<evidence type="ECO:0000256" key="13">
    <source>
        <dbReference type="ARBA" id="ARBA00022723"/>
    </source>
</evidence>
<evidence type="ECO:0000259" key="26">
    <source>
        <dbReference type="SMART" id="SM00316"/>
    </source>
</evidence>
<dbReference type="eggNOG" id="KOG2194">
    <property type="taxonomic scope" value="Eukaryota"/>
</dbReference>
<dbReference type="Proteomes" id="UP000008021">
    <property type="component" value="Chromosome 4"/>
</dbReference>
<sequence length="1214" mass="133799">MRDLQLSLNQTQRVRLEAALHELQTVAPAAAVTVADTIPVNDEDNILKGHGTSDQDGEVVATLCGVVERVNKLVYVRTLRARYKPEVGDIIVGRVIEIAPKRWRLEINFSQDAVLMLSSMNLPDGIQRRRTAVDELNMRTIFEENDVICAEVRGFQHDGSLHLQARSQKYGKLERGQLLVVPAYLVKRRKQHFHHLEQYDVDLILGCNGFIWIGEHVVVGENANMMEDKPNLSAEVENFTPLETRKHICRLANAVRVLSALGFTLTVELIIETAEASVSSNVEINNMLGAEFYVQTAEREAQLLQQPQRKTHIVLLLEQPCSEILNLGKFANLPLPLDAEQAGKRGFSEASALEHVKYLAALGPHPVGSDSIDLAVQYVYAVADKIKKTAHWDVDVQLELFHTDIGANRMAGGLFNGKTMLYSNLKHVILRVVPKYLPEAEENLILVSSHIDTVSTTEGAGDCSSCVGVMLELARGVAQWAHGFKSGVLFLFNTGEEEGLDGAHSFITQEWGWVVYISTSFEYPVLHGNGGLVVFTVQHRHRWRNSVRFAIDLEAMGISGKSTLFQGTDHWALESFASVAKYPSAQIASQDVFQSGAIKSATDFQIYQEVGGLPGLDFAYTDRTSVYHTKNDKMKHLKPGSLQHIGENMLAFLLHAAASPKFMKDAIQAKKEGAEKTKAVFFDILGKYMVVYPQRLATMFHNSIIFQSLLIWGTSLLMGGRPGLVSFGISCLGIVLMLISSVILSVVVAIALPHICSFPVTFVAHPWLVVGLFGSPALLGAFIGQHIGFIILKRHLKHVYSITKPGLAHNMLEHIVNLEAERWIFKSGFVQWLIVLILGTYLKVGSSYIALIWLVSPAFAYGLMEATLSPARSPKQLKVITLVLALAAPVVSSAGLVIRMVDVIIGSIVRIDRNPGGLPDWLGNVVVSVAIAIVICFTFVYLLSYVHISGAKRTLGFLLCIFFGLALALVSSGILPAFTEDIARSVNVVHVVDTTTVNSGNTEPSSYVTLFSNTPGKLTKELVDLRDEEFSCGRNRAIDFVTFTMKYGCLSYEGTNTGWSKSEVPVLSLKSDSVTDDARQTIISVDTKSSTRWSLAINKQEIDDFAVHVDSENLVPLGNKSEIDGWHTIQFAGGKDSPTKFQLTLFWASNSKDAFPKQVESEDHSFLLKLRTDVNRVTPKVGRVLEKLPGWCAPFGKSTSPYTLAFLTALPVNI</sequence>
<dbReference type="EnsemblPlants" id="OMERI04G15780.1">
    <property type="protein sequence ID" value="OMERI04G15780.1"/>
    <property type="gene ID" value="OMERI04G15780"/>
</dbReference>
<dbReference type="GO" id="GO:0005789">
    <property type="term" value="C:endoplasmic reticulum membrane"/>
    <property type="evidence" value="ECO:0007669"/>
    <property type="project" value="UniProtKB-SubCell"/>
</dbReference>
<evidence type="ECO:0000256" key="16">
    <source>
        <dbReference type="ARBA" id="ARBA00022833"/>
    </source>
</evidence>
<evidence type="ECO:0000256" key="14">
    <source>
        <dbReference type="ARBA" id="ARBA00022801"/>
    </source>
</evidence>
<name>A0A0E0DG72_9ORYZ</name>
<comment type="cofactor">
    <cofactor evidence="1">
        <name>Zn(2+)</name>
        <dbReference type="ChEBI" id="CHEBI:29105"/>
    </cofactor>
</comment>
<dbReference type="CDD" id="cd03875">
    <property type="entry name" value="M28_Fxna_like"/>
    <property type="match status" value="1"/>
</dbReference>
<feature type="transmembrane region" description="Helical" evidence="25">
    <location>
        <begin position="767"/>
        <end position="792"/>
    </location>
</feature>
<evidence type="ECO:0000256" key="11">
    <source>
        <dbReference type="ARBA" id="ARBA00022670"/>
    </source>
</evidence>
<evidence type="ECO:0000256" key="12">
    <source>
        <dbReference type="ARBA" id="ARBA00022692"/>
    </source>
</evidence>
<dbReference type="GO" id="GO:0046872">
    <property type="term" value="F:metal ion binding"/>
    <property type="evidence" value="ECO:0007669"/>
    <property type="project" value="UniProtKB-KW"/>
</dbReference>
<evidence type="ECO:0000256" key="10">
    <source>
        <dbReference type="ARBA" id="ARBA00022554"/>
    </source>
</evidence>
<dbReference type="GO" id="GO:0006364">
    <property type="term" value="P:rRNA processing"/>
    <property type="evidence" value="ECO:0007669"/>
    <property type="project" value="UniProtKB-KW"/>
</dbReference>
<keyword evidence="11" id="KW-0645">Protease</keyword>
<reference evidence="27" key="2">
    <citation type="submission" date="2018-05" db="EMBL/GenBank/DDBJ databases">
        <title>OmerRS3 (Oryza meridionalis Reference Sequence Version 3).</title>
        <authorList>
            <person name="Zhang J."/>
            <person name="Kudrna D."/>
            <person name="Lee S."/>
            <person name="Talag J."/>
            <person name="Welchert J."/>
            <person name="Wing R.A."/>
        </authorList>
    </citation>
    <scope>NUCLEOTIDE SEQUENCE [LARGE SCALE GENOMIC DNA]</scope>
    <source>
        <strain evidence="27">cv. OR44</strain>
    </source>
</reference>
<comment type="similarity">
    <text evidence="7">Belongs to the peptidase M28 family.</text>
</comment>
<keyword evidence="17" id="KW-0271">Exosome</keyword>
<keyword evidence="14" id="KW-0378">Hydrolase</keyword>
<dbReference type="Gene3D" id="2.40.50.140">
    <property type="entry name" value="Nucleic acid-binding proteins"/>
    <property type="match status" value="1"/>
</dbReference>
<keyword evidence="20" id="KW-0482">Metalloprotease</keyword>
<feature type="transmembrane region" description="Helical" evidence="25">
    <location>
        <begin position="955"/>
        <end position="978"/>
    </location>
</feature>
<dbReference type="GO" id="GO:0005774">
    <property type="term" value="C:vacuolar membrane"/>
    <property type="evidence" value="ECO:0007669"/>
    <property type="project" value="UniProtKB-SubCell"/>
</dbReference>
<dbReference type="STRING" id="40149.A0A0E0DG72"/>
<keyword evidence="21 25" id="KW-0472">Membrane</keyword>
<keyword evidence="18" id="KW-0694">RNA-binding</keyword>
<dbReference type="HOGENOM" id="CLU_007385_1_0_1"/>
<dbReference type="Pfam" id="PF04389">
    <property type="entry name" value="Peptidase_M28"/>
    <property type="match status" value="1"/>
</dbReference>
<dbReference type="GO" id="GO:0000178">
    <property type="term" value="C:exosome (RNase complex)"/>
    <property type="evidence" value="ECO:0007669"/>
    <property type="project" value="UniProtKB-KW"/>
</dbReference>
<evidence type="ECO:0000256" key="17">
    <source>
        <dbReference type="ARBA" id="ARBA00022835"/>
    </source>
</evidence>
<dbReference type="InterPro" id="IPR012340">
    <property type="entry name" value="NA-bd_OB-fold"/>
</dbReference>
<feature type="transmembrane region" description="Helical" evidence="25">
    <location>
        <begin position="699"/>
        <end position="719"/>
    </location>
</feature>
<evidence type="ECO:0000256" key="23">
    <source>
        <dbReference type="ARBA" id="ARBA00023242"/>
    </source>
</evidence>
<comment type="subcellular location">
    <subcellularLocation>
        <location evidence="5">Endoplasmic reticulum membrane</location>
        <topology evidence="5">Multi-pass membrane protein</topology>
    </subcellularLocation>
    <subcellularLocation>
        <location evidence="3">Nucleus</location>
    </subcellularLocation>
    <subcellularLocation>
        <location evidence="4">Vacuole membrane</location>
        <topology evidence="4">Multi-pass membrane protein</topology>
    </subcellularLocation>
</comment>
<keyword evidence="15" id="KW-0256">Endoplasmic reticulum</keyword>
<dbReference type="FunFam" id="2.40.50.100:FF:000047">
    <property type="entry name" value="Exosome complex component RRP4"/>
    <property type="match status" value="1"/>
</dbReference>
<organism evidence="27">
    <name type="scientific">Oryza meridionalis</name>
    <dbReference type="NCBI Taxonomy" id="40149"/>
    <lineage>
        <taxon>Eukaryota</taxon>
        <taxon>Viridiplantae</taxon>
        <taxon>Streptophyta</taxon>
        <taxon>Embryophyta</taxon>
        <taxon>Tracheophyta</taxon>
        <taxon>Spermatophyta</taxon>
        <taxon>Magnoliopsida</taxon>
        <taxon>Liliopsida</taxon>
        <taxon>Poales</taxon>
        <taxon>Poaceae</taxon>
        <taxon>BOP clade</taxon>
        <taxon>Oryzoideae</taxon>
        <taxon>Oryzeae</taxon>
        <taxon>Oryzinae</taxon>
        <taxon>Oryza</taxon>
    </lineage>
</organism>
<evidence type="ECO:0000256" key="9">
    <source>
        <dbReference type="ARBA" id="ARBA00022552"/>
    </source>
</evidence>
<keyword evidence="12 25" id="KW-0812">Transmembrane</keyword>
<evidence type="ECO:0000256" key="18">
    <source>
        <dbReference type="ARBA" id="ARBA00022884"/>
    </source>
</evidence>
<dbReference type="CDD" id="cd05789">
    <property type="entry name" value="S1_Rrp4"/>
    <property type="match status" value="1"/>
</dbReference>
<evidence type="ECO:0000256" key="25">
    <source>
        <dbReference type="SAM" id="Phobius"/>
    </source>
</evidence>
<comment type="similarity">
    <text evidence="6">Belongs to the RRP4 family.</text>
</comment>
<evidence type="ECO:0000256" key="5">
    <source>
        <dbReference type="ARBA" id="ARBA00004477"/>
    </source>
</evidence>
<feature type="transmembrane region" description="Helical" evidence="25">
    <location>
        <begin position="880"/>
        <end position="901"/>
    </location>
</feature>
<feature type="domain" description="S1 motif" evidence="26">
    <location>
        <begin position="86"/>
        <end position="166"/>
    </location>
</feature>
<dbReference type="Pfam" id="PF21266">
    <property type="entry name" value="S1_RRP4"/>
    <property type="match status" value="1"/>
</dbReference>
<feature type="transmembrane region" description="Helical" evidence="25">
    <location>
        <begin position="921"/>
        <end position="943"/>
    </location>
</feature>
<evidence type="ECO:0000256" key="15">
    <source>
        <dbReference type="ARBA" id="ARBA00022824"/>
    </source>
</evidence>
<protein>
    <recommendedName>
        <fullName evidence="8">Vacuolar membrane protease</fullName>
    </recommendedName>
    <alternativeName>
        <fullName evidence="24">FXNA-related family protease 1</fullName>
    </alternativeName>
</protein>
<keyword evidence="28" id="KW-1185">Reference proteome</keyword>
<keyword evidence="10" id="KW-0926">Vacuole</keyword>
<evidence type="ECO:0000313" key="27">
    <source>
        <dbReference type="EnsemblPlants" id="OMERI04G15780.1"/>
    </source>
</evidence>
<evidence type="ECO:0000256" key="20">
    <source>
        <dbReference type="ARBA" id="ARBA00023049"/>
    </source>
</evidence>
<accession>A0A0E0DG72</accession>
<dbReference type="SUPFAM" id="SSF54791">
    <property type="entry name" value="Eukaryotic type KH-domain (KH-domain type I)"/>
    <property type="match status" value="1"/>
</dbReference>